<keyword evidence="3" id="KW-1185">Reference proteome</keyword>
<protein>
    <submittedName>
        <fullName evidence="2">Uncharacterized protein</fullName>
    </submittedName>
</protein>
<feature type="compositionally biased region" description="Basic and acidic residues" evidence="1">
    <location>
        <begin position="129"/>
        <end position="142"/>
    </location>
</feature>
<evidence type="ECO:0000256" key="1">
    <source>
        <dbReference type="SAM" id="MobiDB-lite"/>
    </source>
</evidence>
<name>A0A6A5YHB6_9PLEO</name>
<dbReference type="AlphaFoldDB" id="A0A6A5YHB6"/>
<gene>
    <name evidence="2" type="ORF">BDV96DRAFT_469409</name>
</gene>
<feature type="region of interest" description="Disordered" evidence="1">
    <location>
        <begin position="127"/>
        <end position="163"/>
    </location>
</feature>
<dbReference type="EMBL" id="ML977362">
    <property type="protein sequence ID" value="KAF2106476.1"/>
    <property type="molecule type" value="Genomic_DNA"/>
</dbReference>
<dbReference type="Pfam" id="PF17254">
    <property type="entry name" value="DUF5321"/>
    <property type="match status" value="1"/>
</dbReference>
<evidence type="ECO:0000313" key="2">
    <source>
        <dbReference type="EMBL" id="KAF2106476.1"/>
    </source>
</evidence>
<feature type="non-terminal residue" evidence="2">
    <location>
        <position position="1"/>
    </location>
</feature>
<evidence type="ECO:0000313" key="3">
    <source>
        <dbReference type="Proteomes" id="UP000799770"/>
    </source>
</evidence>
<accession>A0A6A5YHB6</accession>
<organism evidence="2 3">
    <name type="scientific">Lophiotrema nucula</name>
    <dbReference type="NCBI Taxonomy" id="690887"/>
    <lineage>
        <taxon>Eukaryota</taxon>
        <taxon>Fungi</taxon>
        <taxon>Dikarya</taxon>
        <taxon>Ascomycota</taxon>
        <taxon>Pezizomycotina</taxon>
        <taxon>Dothideomycetes</taxon>
        <taxon>Pleosporomycetidae</taxon>
        <taxon>Pleosporales</taxon>
        <taxon>Lophiotremataceae</taxon>
        <taxon>Lophiotrema</taxon>
    </lineage>
</organism>
<dbReference type="OrthoDB" id="2253354at2759"/>
<reference evidence="2" key="1">
    <citation type="journal article" date="2020" name="Stud. Mycol.">
        <title>101 Dothideomycetes genomes: a test case for predicting lifestyles and emergence of pathogens.</title>
        <authorList>
            <person name="Haridas S."/>
            <person name="Albert R."/>
            <person name="Binder M."/>
            <person name="Bloem J."/>
            <person name="Labutti K."/>
            <person name="Salamov A."/>
            <person name="Andreopoulos B."/>
            <person name="Baker S."/>
            <person name="Barry K."/>
            <person name="Bills G."/>
            <person name="Bluhm B."/>
            <person name="Cannon C."/>
            <person name="Castanera R."/>
            <person name="Culley D."/>
            <person name="Daum C."/>
            <person name="Ezra D."/>
            <person name="Gonzalez J."/>
            <person name="Henrissat B."/>
            <person name="Kuo A."/>
            <person name="Liang C."/>
            <person name="Lipzen A."/>
            <person name="Lutzoni F."/>
            <person name="Magnuson J."/>
            <person name="Mondo S."/>
            <person name="Nolan M."/>
            <person name="Ohm R."/>
            <person name="Pangilinan J."/>
            <person name="Park H.-J."/>
            <person name="Ramirez L."/>
            <person name="Alfaro M."/>
            <person name="Sun H."/>
            <person name="Tritt A."/>
            <person name="Yoshinaga Y."/>
            <person name="Zwiers L.-H."/>
            <person name="Turgeon B."/>
            <person name="Goodwin S."/>
            <person name="Spatafora J."/>
            <person name="Crous P."/>
            <person name="Grigoriev I."/>
        </authorList>
    </citation>
    <scope>NUCLEOTIDE SEQUENCE</scope>
    <source>
        <strain evidence="2">CBS 627.86</strain>
    </source>
</reference>
<proteinExistence type="predicted"/>
<sequence>SLPRIAQPSFWTSLVPKPFRSVSNPSQPKRREWNPATPFIILSLLVGSQAIQIIWLKREHLHFMRKAEAKIGVLREVVERVQRGEDVDVEGVLGTGVEESEREWGGVLKEIEEEELLFQSKQRRQAMRKAAEAEEAKQRAEAQSKVPTPVKEDIQEKMQDGKDKVETFKGARFY</sequence>
<feature type="non-terminal residue" evidence="2">
    <location>
        <position position="174"/>
    </location>
</feature>
<dbReference type="InterPro" id="IPR035213">
    <property type="entry name" value="DUF5321"/>
</dbReference>
<feature type="compositionally biased region" description="Basic and acidic residues" evidence="1">
    <location>
        <begin position="150"/>
        <end position="163"/>
    </location>
</feature>
<dbReference type="Proteomes" id="UP000799770">
    <property type="component" value="Unassembled WGS sequence"/>
</dbReference>